<feature type="transmembrane region" description="Helical" evidence="6">
    <location>
        <begin position="48"/>
        <end position="67"/>
    </location>
</feature>
<gene>
    <name evidence="8" type="ORF">AaE_004913</name>
    <name evidence="7" type="ORF">H257_12916</name>
</gene>
<evidence type="ECO:0000256" key="4">
    <source>
        <dbReference type="ARBA" id="ARBA00023136"/>
    </source>
</evidence>
<dbReference type="OrthoDB" id="67317at2759"/>
<accession>W4FW50</accession>
<reference evidence="7" key="1">
    <citation type="submission" date="2013-12" db="EMBL/GenBank/DDBJ databases">
        <title>The Genome Sequence of Aphanomyces astaci APO3.</title>
        <authorList>
            <consortium name="The Broad Institute Genomics Platform"/>
            <person name="Russ C."/>
            <person name="Tyler B."/>
            <person name="van West P."/>
            <person name="Dieguez-Uribeondo J."/>
            <person name="Young S.K."/>
            <person name="Zeng Q."/>
            <person name="Gargeya S."/>
            <person name="Fitzgerald M."/>
            <person name="Abouelleil A."/>
            <person name="Alvarado L."/>
            <person name="Chapman S.B."/>
            <person name="Gainer-Dewar J."/>
            <person name="Goldberg J."/>
            <person name="Griggs A."/>
            <person name="Gujja S."/>
            <person name="Hansen M."/>
            <person name="Howarth C."/>
            <person name="Imamovic A."/>
            <person name="Ireland A."/>
            <person name="Larimer J."/>
            <person name="McCowan C."/>
            <person name="Murphy C."/>
            <person name="Pearson M."/>
            <person name="Poon T.W."/>
            <person name="Priest M."/>
            <person name="Roberts A."/>
            <person name="Saif S."/>
            <person name="Shea T."/>
            <person name="Sykes S."/>
            <person name="Wortman J."/>
            <person name="Nusbaum C."/>
            <person name="Birren B."/>
        </authorList>
    </citation>
    <scope>NUCLEOTIDE SEQUENCE [LARGE SCALE GENOMIC DNA]</scope>
    <source>
        <strain evidence="7">APO3</strain>
    </source>
</reference>
<dbReference type="VEuPathDB" id="FungiDB:H257_12916"/>
<dbReference type="GO" id="GO:0016020">
    <property type="term" value="C:membrane"/>
    <property type="evidence" value="ECO:0007669"/>
    <property type="project" value="UniProtKB-SubCell"/>
</dbReference>
<keyword evidence="2 6" id="KW-0812">Transmembrane</keyword>
<evidence type="ECO:0000256" key="3">
    <source>
        <dbReference type="ARBA" id="ARBA00022989"/>
    </source>
</evidence>
<dbReference type="RefSeq" id="XP_009838604.1">
    <property type="nucleotide sequence ID" value="XM_009840302.1"/>
</dbReference>
<dbReference type="GeneID" id="20814912"/>
<sequence length="132" mass="14331">MRTECCAHVSLAGVVFLSSLGGILQLQPEYIRGLTHATPAAKLATNCWVGAAIYATTWLICLAALKVQGRQESSLKKKSYDLQELRRAISSWEDLGMPPRLDGHEGDDEDQDDNVAIGGVRHNTKPANGIQT</sequence>
<protein>
    <submittedName>
        <fullName evidence="7">Uncharacterized protein</fullName>
    </submittedName>
</protein>
<proteinExistence type="predicted"/>
<keyword evidence="4 6" id="KW-0472">Membrane</keyword>
<evidence type="ECO:0000313" key="8">
    <source>
        <dbReference type="EMBL" id="KAF0755591.1"/>
    </source>
</evidence>
<dbReference type="Proteomes" id="UP000469452">
    <property type="component" value="Unassembled WGS sequence"/>
</dbReference>
<keyword evidence="3 6" id="KW-1133">Transmembrane helix</keyword>
<organism evidence="7">
    <name type="scientific">Aphanomyces astaci</name>
    <name type="common">Crayfish plague agent</name>
    <dbReference type="NCBI Taxonomy" id="112090"/>
    <lineage>
        <taxon>Eukaryota</taxon>
        <taxon>Sar</taxon>
        <taxon>Stramenopiles</taxon>
        <taxon>Oomycota</taxon>
        <taxon>Saprolegniomycetes</taxon>
        <taxon>Saprolegniales</taxon>
        <taxon>Verrucalvaceae</taxon>
        <taxon>Aphanomyces</taxon>
    </lineage>
</organism>
<evidence type="ECO:0000256" key="6">
    <source>
        <dbReference type="SAM" id="Phobius"/>
    </source>
</evidence>
<dbReference type="EMBL" id="KI913157">
    <property type="protein sequence ID" value="ETV71755.1"/>
    <property type="molecule type" value="Genomic_DNA"/>
</dbReference>
<dbReference type="EMBL" id="VJMI01010503">
    <property type="protein sequence ID" value="KAF0755591.1"/>
    <property type="molecule type" value="Genomic_DNA"/>
</dbReference>
<evidence type="ECO:0000256" key="1">
    <source>
        <dbReference type="ARBA" id="ARBA00004370"/>
    </source>
</evidence>
<reference evidence="8 9" key="2">
    <citation type="submission" date="2019-06" db="EMBL/GenBank/DDBJ databases">
        <title>Genomics analysis of Aphanomyces spp. identifies a new class of oomycete effector associated with host adaptation.</title>
        <authorList>
            <person name="Gaulin E."/>
        </authorList>
    </citation>
    <scope>NUCLEOTIDE SEQUENCE [LARGE SCALE GENOMIC DNA]</scope>
    <source>
        <strain evidence="8 9">E</strain>
    </source>
</reference>
<dbReference type="InterPro" id="IPR056552">
    <property type="entry name" value="Ribonucl_Kappa"/>
</dbReference>
<name>W4FW50_APHAT</name>
<comment type="subcellular location">
    <subcellularLocation>
        <location evidence="1">Membrane</location>
    </subcellularLocation>
</comment>
<feature type="region of interest" description="Disordered" evidence="5">
    <location>
        <begin position="94"/>
        <end position="132"/>
    </location>
</feature>
<evidence type="ECO:0000256" key="5">
    <source>
        <dbReference type="SAM" id="MobiDB-lite"/>
    </source>
</evidence>
<evidence type="ECO:0000313" key="9">
    <source>
        <dbReference type="Proteomes" id="UP000469452"/>
    </source>
</evidence>
<evidence type="ECO:0000313" key="7">
    <source>
        <dbReference type="EMBL" id="ETV71755.1"/>
    </source>
</evidence>
<dbReference type="Pfam" id="PF23489">
    <property type="entry name" value="V-ATPase_su_f"/>
    <property type="match status" value="1"/>
</dbReference>
<evidence type="ECO:0000256" key="2">
    <source>
        <dbReference type="ARBA" id="ARBA00022692"/>
    </source>
</evidence>
<dbReference type="AlphaFoldDB" id="W4FW50"/>